<dbReference type="PIRSF" id="PIRSF006060">
    <property type="entry name" value="AA_transporter"/>
    <property type="match status" value="1"/>
</dbReference>
<keyword evidence="6 9" id="KW-1133">Transmembrane helix</keyword>
<comment type="caution">
    <text evidence="10">The sequence shown here is derived from an EMBL/GenBank/DDBJ whole genome shotgun (WGS) entry which is preliminary data.</text>
</comment>
<feature type="transmembrane region" description="Helical" evidence="9">
    <location>
        <begin position="172"/>
        <end position="190"/>
    </location>
</feature>
<dbReference type="EMBL" id="MPPL01000001">
    <property type="protein sequence ID" value="OKS85356.1"/>
    <property type="molecule type" value="Genomic_DNA"/>
</dbReference>
<keyword evidence="4" id="KW-1003">Cell membrane</keyword>
<feature type="transmembrane region" description="Helical" evidence="9">
    <location>
        <begin position="335"/>
        <end position="358"/>
    </location>
</feature>
<reference evidence="10 11" key="1">
    <citation type="submission" date="2016-11" db="EMBL/GenBank/DDBJ databases">
        <title>Whole Genome Sequencing of Mucilaginibacter polytrichastri RG4-7(T) isolated from the moss sample.</title>
        <authorList>
            <person name="Li Y."/>
        </authorList>
    </citation>
    <scope>NUCLEOTIDE SEQUENCE [LARGE SCALE GENOMIC DNA]</scope>
    <source>
        <strain evidence="10 11">RG4-7</strain>
    </source>
</reference>
<comment type="subcellular location">
    <subcellularLocation>
        <location evidence="1">Cell membrane</location>
        <topology evidence="1">Multi-pass membrane protein</topology>
    </subcellularLocation>
</comment>
<feature type="transmembrane region" description="Helical" evidence="9">
    <location>
        <begin position="259"/>
        <end position="283"/>
    </location>
</feature>
<feature type="transmembrane region" description="Helical" evidence="9">
    <location>
        <begin position="98"/>
        <end position="122"/>
    </location>
</feature>
<dbReference type="InterPro" id="IPR002293">
    <property type="entry name" value="AA/rel_permease1"/>
</dbReference>
<evidence type="ECO:0000313" key="10">
    <source>
        <dbReference type="EMBL" id="OKS85356.1"/>
    </source>
</evidence>
<proteinExistence type="inferred from homology"/>
<evidence type="ECO:0000256" key="2">
    <source>
        <dbReference type="ARBA" id="ARBA00008220"/>
    </source>
</evidence>
<evidence type="ECO:0000313" key="11">
    <source>
        <dbReference type="Proteomes" id="UP000186720"/>
    </source>
</evidence>
<protein>
    <recommendedName>
        <fullName evidence="3">Arginine/agmatine antiporter</fullName>
    </recommendedName>
</protein>
<evidence type="ECO:0000256" key="4">
    <source>
        <dbReference type="ARBA" id="ARBA00022475"/>
    </source>
</evidence>
<dbReference type="Gene3D" id="1.20.1740.10">
    <property type="entry name" value="Amino acid/polyamine transporter I"/>
    <property type="match status" value="1"/>
</dbReference>
<feature type="transmembrane region" description="Helical" evidence="9">
    <location>
        <begin position="395"/>
        <end position="415"/>
    </location>
</feature>
<feature type="transmembrane region" description="Helical" evidence="9">
    <location>
        <begin position="370"/>
        <end position="389"/>
    </location>
</feature>
<dbReference type="PANTHER" id="PTHR42770:SF18">
    <property type="entry name" value="ARGININE_AGMATINE ANTIPORTER"/>
    <property type="match status" value="1"/>
</dbReference>
<name>A0A1Q5ZUC1_9SPHI</name>
<comment type="similarity">
    <text evidence="2">Belongs to the amino acid-polyamine-organocation (APC) superfamily. Basic amino acid/polyamine antiporter (APA) (TC 2.A.3.2) family.</text>
</comment>
<dbReference type="GO" id="GO:0005886">
    <property type="term" value="C:plasma membrane"/>
    <property type="evidence" value="ECO:0007669"/>
    <property type="project" value="UniProtKB-SubCell"/>
</dbReference>
<evidence type="ECO:0000256" key="6">
    <source>
        <dbReference type="ARBA" id="ARBA00022989"/>
    </source>
</evidence>
<evidence type="ECO:0000256" key="1">
    <source>
        <dbReference type="ARBA" id="ARBA00004651"/>
    </source>
</evidence>
<feature type="transmembrane region" description="Helical" evidence="9">
    <location>
        <begin position="304"/>
        <end position="323"/>
    </location>
</feature>
<gene>
    <name evidence="10" type="ORF">RG47T_0801</name>
</gene>
<dbReference type="STRING" id="1302689.RG47T_0801"/>
<dbReference type="InterPro" id="IPR050367">
    <property type="entry name" value="APC_superfamily"/>
</dbReference>
<dbReference type="PANTHER" id="PTHR42770">
    <property type="entry name" value="AMINO ACID TRANSPORTER-RELATED"/>
    <property type="match status" value="1"/>
</dbReference>
<dbReference type="Pfam" id="PF13520">
    <property type="entry name" value="AA_permease_2"/>
    <property type="match status" value="1"/>
</dbReference>
<evidence type="ECO:0000256" key="3">
    <source>
        <dbReference type="ARBA" id="ARBA00021069"/>
    </source>
</evidence>
<comment type="function">
    <text evidence="8">Major component of the acid-resistance (AR) system allowing enteric pathogens to survive the acidic environment in the stomach. Exchanges extracellular arginine for its intracellular decarboxylation product agmatine (Agm) thereby expelling intracellular protons. Probably undergoes several conformational states in order to translocate the substrate across the membrane; keeps the substrate accessible to only 1 side of the membrane at a time by opening and closing 3 membrane-internal gates.</text>
</comment>
<evidence type="ECO:0000256" key="5">
    <source>
        <dbReference type="ARBA" id="ARBA00022692"/>
    </source>
</evidence>
<sequence>MVGNMIGAGVFLMPAAMASFGSVSLLGWVFSAIGSFFLARVFSNLSQLLPEGTGGPYAYARHGLGDFAGFLVAWGYYLATSCANAAITISFVSALSTFFPVLATNVVAAVLTGLGAIWLLTWVNTRGVATSGKVQLVTTILKLLPLLIIAIGGLFFIKAENFHPFNNTGTSVWGAITATATMTMFSYIGIESATIPSGSVANPGKTISRATMLGLLIATLVYVLGSVSVMGIIPAKTLQHSVTPFADAAVIMFGPGARYWVSAGVAIAAFGALNGWTLVQGQVPFAIAKDKLFPAIFTRLNSKGVPYVGMIISGVIISLFMSMNYTKGLVDQFRFLLLLSVFTMLVPYLFSAASYLIIRLEKKPLKSGGWLSAIVLAVLAFAYTLWEIAGAGQGSVFYGFILLMAGVPFYVWGVYKKRNLEDNA</sequence>
<feature type="transmembrane region" description="Helical" evidence="9">
    <location>
        <begin position="211"/>
        <end position="233"/>
    </location>
</feature>
<dbReference type="Proteomes" id="UP000186720">
    <property type="component" value="Unassembled WGS sequence"/>
</dbReference>
<evidence type="ECO:0000256" key="7">
    <source>
        <dbReference type="ARBA" id="ARBA00023136"/>
    </source>
</evidence>
<feature type="transmembrane region" description="Helical" evidence="9">
    <location>
        <begin position="134"/>
        <end position="157"/>
    </location>
</feature>
<dbReference type="AlphaFoldDB" id="A0A1Q5ZUC1"/>
<keyword evidence="11" id="KW-1185">Reference proteome</keyword>
<evidence type="ECO:0000256" key="8">
    <source>
        <dbReference type="ARBA" id="ARBA00045636"/>
    </source>
</evidence>
<accession>A0A1Q5ZUC1</accession>
<evidence type="ECO:0000256" key="9">
    <source>
        <dbReference type="SAM" id="Phobius"/>
    </source>
</evidence>
<keyword evidence="5 9" id="KW-0812">Transmembrane</keyword>
<organism evidence="10 11">
    <name type="scientific">Mucilaginibacter polytrichastri</name>
    <dbReference type="NCBI Taxonomy" id="1302689"/>
    <lineage>
        <taxon>Bacteria</taxon>
        <taxon>Pseudomonadati</taxon>
        <taxon>Bacteroidota</taxon>
        <taxon>Sphingobacteriia</taxon>
        <taxon>Sphingobacteriales</taxon>
        <taxon>Sphingobacteriaceae</taxon>
        <taxon>Mucilaginibacter</taxon>
    </lineage>
</organism>
<dbReference type="GO" id="GO:0022857">
    <property type="term" value="F:transmembrane transporter activity"/>
    <property type="evidence" value="ECO:0007669"/>
    <property type="project" value="InterPro"/>
</dbReference>
<feature type="transmembrane region" description="Helical" evidence="9">
    <location>
        <begin position="67"/>
        <end position="92"/>
    </location>
</feature>
<keyword evidence="7 9" id="KW-0472">Membrane</keyword>